<dbReference type="Pfam" id="PF13041">
    <property type="entry name" value="PPR_2"/>
    <property type="match status" value="4"/>
</dbReference>
<proteinExistence type="predicted"/>
<evidence type="ECO:0000256" key="1">
    <source>
        <dbReference type="ARBA" id="ARBA00022737"/>
    </source>
</evidence>
<sequence>MTSTTKQLTKWLCLSTRINISTGALKQHILKGFPSLLLLGRQHLQFSPRNLSTLPHVLLEGPQVDVSTTKEALRDLRKGLKLNNVELTWTAFQSLKYQKLDKNYLSLILRLLLKEDKNSPRFSSKYQELLLYIERHELQFNTLRDFTTLISCHAALGNWRLAIEKYSLAESTCGKEMNVAFFTKMIHIFSKLSVSKVLEIKNDMESKGILLNCHTFNALLKTSKIHRDSTSLRRFYQEMMDSGISPDVVTYNTLISAYSKLDDISKVNQIYMEMRDRKVWPDRITFNTLIKAFANKSEIDRAMELYRIMQRRGVVPDAVTYNSLIDTFMRQKNYDASMGIYKSMIKRGVQPTVVTYTILINGFIKNSDFTRVNQLYGEMSKCGVTPNVITYSTLINGFIQRDQIHMANLIYQDMLKRQIYPDTVVFTNLIHGYVRNCKMTKAMKIFRDMIHLNCPPSIVTYSILIDGFAKSYDMKQAIDLYKTLLTTDLRPTAITLNTLIFGYSKVRNVQGAFEIFEEFPKYNLKADVVTYNILMETCFRSNRVDKGFKLYQELLEKGIQPSTFTYAVLMNHYNFTGQTQKLIDLWEHAKSRYPKKELTALVSVLIDSCGFNRDLSSLEITWESLNKEGIPLNENNYNSYLEALCRHKAFPRAIEVFRKLGDHGVQPSVKTCKVLIHSLRANRRFGDLLQVYHYLEDSYPSLFQLINPLPPKQETVDDGTYAYLESILGQRDG</sequence>
<keyword evidence="4" id="KW-1185">Reference proteome</keyword>
<dbReference type="PANTHER" id="PTHR47942">
    <property type="entry name" value="TETRATRICOPEPTIDE REPEAT (TPR)-LIKE SUPERFAMILY PROTEIN-RELATED"/>
    <property type="match status" value="1"/>
</dbReference>
<dbReference type="PANTHER" id="PTHR47942:SF63">
    <property type="entry name" value="PENTATRICOPEPTIDE REPEAT-CONTAINING PROTEIN"/>
    <property type="match status" value="1"/>
</dbReference>
<feature type="repeat" description="PPR" evidence="2">
    <location>
        <begin position="492"/>
        <end position="526"/>
    </location>
</feature>
<dbReference type="NCBIfam" id="TIGR00756">
    <property type="entry name" value="PPR"/>
    <property type="match status" value="9"/>
</dbReference>
<keyword evidence="1" id="KW-0677">Repeat</keyword>
<evidence type="ECO:0000313" key="3">
    <source>
        <dbReference type="EMBL" id="KAK9727655.1"/>
    </source>
</evidence>
<name>A0ABR2W939_9FUNG</name>
<gene>
    <name evidence="3" type="ORF">K7432_001685</name>
</gene>
<dbReference type="Proteomes" id="UP001479436">
    <property type="component" value="Unassembled WGS sequence"/>
</dbReference>
<evidence type="ECO:0008006" key="5">
    <source>
        <dbReference type="Google" id="ProtNLM"/>
    </source>
</evidence>
<dbReference type="InterPro" id="IPR051222">
    <property type="entry name" value="PPR/CCM1_RNA-binding"/>
</dbReference>
<dbReference type="Pfam" id="PF01535">
    <property type="entry name" value="PPR"/>
    <property type="match status" value="2"/>
</dbReference>
<dbReference type="Gene3D" id="1.25.40.10">
    <property type="entry name" value="Tetratricopeptide repeat domain"/>
    <property type="match status" value="6"/>
</dbReference>
<dbReference type="InterPro" id="IPR002885">
    <property type="entry name" value="PPR_rpt"/>
</dbReference>
<dbReference type="InterPro" id="IPR011990">
    <property type="entry name" value="TPR-like_helical_dom_sf"/>
</dbReference>
<feature type="repeat" description="PPR" evidence="2">
    <location>
        <begin position="317"/>
        <end position="351"/>
    </location>
</feature>
<feature type="repeat" description="PPR" evidence="2">
    <location>
        <begin position="527"/>
        <end position="561"/>
    </location>
</feature>
<dbReference type="PROSITE" id="PS51375">
    <property type="entry name" value="PPR"/>
    <property type="match status" value="10"/>
</dbReference>
<feature type="repeat" description="PPR" evidence="2">
    <location>
        <begin position="633"/>
        <end position="667"/>
    </location>
</feature>
<feature type="repeat" description="PPR" evidence="2">
    <location>
        <begin position="282"/>
        <end position="316"/>
    </location>
</feature>
<feature type="repeat" description="PPR" evidence="2">
    <location>
        <begin position="387"/>
        <end position="421"/>
    </location>
</feature>
<dbReference type="EMBL" id="JASJQH010006915">
    <property type="protein sequence ID" value="KAK9727655.1"/>
    <property type="molecule type" value="Genomic_DNA"/>
</dbReference>
<protein>
    <recommendedName>
        <fullName evidence="5">Pentatricopeptide repeat-containing protein</fullName>
    </recommendedName>
</protein>
<evidence type="ECO:0000313" key="4">
    <source>
        <dbReference type="Proteomes" id="UP001479436"/>
    </source>
</evidence>
<evidence type="ECO:0000256" key="2">
    <source>
        <dbReference type="PROSITE-ProRule" id="PRU00708"/>
    </source>
</evidence>
<reference evidence="3 4" key="1">
    <citation type="submission" date="2023-04" db="EMBL/GenBank/DDBJ databases">
        <title>Genome of Basidiobolus ranarum AG-B5.</title>
        <authorList>
            <person name="Stajich J.E."/>
            <person name="Carter-House D."/>
            <person name="Gryganskyi A."/>
        </authorList>
    </citation>
    <scope>NUCLEOTIDE SEQUENCE [LARGE SCALE GENOMIC DNA]</scope>
    <source>
        <strain evidence="3 4">AG-B5</strain>
    </source>
</reference>
<feature type="repeat" description="PPR" evidence="2">
    <location>
        <begin position="422"/>
        <end position="456"/>
    </location>
</feature>
<feature type="repeat" description="PPR" evidence="2">
    <location>
        <begin position="352"/>
        <end position="386"/>
    </location>
</feature>
<organism evidence="3 4">
    <name type="scientific">Basidiobolus ranarum</name>
    <dbReference type="NCBI Taxonomy" id="34480"/>
    <lineage>
        <taxon>Eukaryota</taxon>
        <taxon>Fungi</taxon>
        <taxon>Fungi incertae sedis</taxon>
        <taxon>Zoopagomycota</taxon>
        <taxon>Entomophthoromycotina</taxon>
        <taxon>Basidiobolomycetes</taxon>
        <taxon>Basidiobolales</taxon>
        <taxon>Basidiobolaceae</taxon>
        <taxon>Basidiobolus</taxon>
    </lineage>
</organism>
<feature type="repeat" description="PPR" evidence="2">
    <location>
        <begin position="457"/>
        <end position="491"/>
    </location>
</feature>
<comment type="caution">
    <text evidence="3">The sequence shown here is derived from an EMBL/GenBank/DDBJ whole genome shotgun (WGS) entry which is preliminary data.</text>
</comment>
<feature type="repeat" description="PPR" evidence="2">
    <location>
        <begin position="247"/>
        <end position="281"/>
    </location>
</feature>
<dbReference type="SUPFAM" id="SSF81901">
    <property type="entry name" value="HCP-like"/>
    <property type="match status" value="1"/>
</dbReference>
<dbReference type="Pfam" id="PF13812">
    <property type="entry name" value="PPR_3"/>
    <property type="match status" value="1"/>
</dbReference>
<accession>A0ABR2W939</accession>